<evidence type="ECO:0000256" key="4">
    <source>
        <dbReference type="ARBA" id="ARBA00022723"/>
    </source>
</evidence>
<dbReference type="GO" id="GO:0046872">
    <property type="term" value="F:metal ion binding"/>
    <property type="evidence" value="ECO:0007669"/>
    <property type="project" value="UniProtKB-KW"/>
</dbReference>
<organism evidence="11 12">
    <name type="scientific">Nonomuraea jiangxiensis</name>
    <dbReference type="NCBI Taxonomy" id="633440"/>
    <lineage>
        <taxon>Bacteria</taxon>
        <taxon>Bacillati</taxon>
        <taxon>Actinomycetota</taxon>
        <taxon>Actinomycetes</taxon>
        <taxon>Streptosporangiales</taxon>
        <taxon>Streptosporangiaceae</taxon>
        <taxon>Nonomuraea</taxon>
    </lineage>
</organism>
<keyword evidence="4" id="KW-0479">Metal-binding</keyword>
<dbReference type="GO" id="GO:0004497">
    <property type="term" value="F:monooxygenase activity"/>
    <property type="evidence" value="ECO:0007669"/>
    <property type="project" value="UniProtKB-ARBA"/>
</dbReference>
<dbReference type="Pfam" id="PF00355">
    <property type="entry name" value="Rieske"/>
    <property type="match status" value="1"/>
</dbReference>
<keyword evidence="12" id="KW-1185">Reference proteome</keyword>
<evidence type="ECO:0000256" key="7">
    <source>
        <dbReference type="ARBA" id="ARBA00023157"/>
    </source>
</evidence>
<evidence type="ECO:0000256" key="9">
    <source>
        <dbReference type="ARBA" id="ARBA00034078"/>
    </source>
</evidence>
<dbReference type="GO" id="GO:0016020">
    <property type="term" value="C:membrane"/>
    <property type="evidence" value="ECO:0007669"/>
    <property type="project" value="InterPro"/>
</dbReference>
<dbReference type="OrthoDB" id="25106at2"/>
<dbReference type="GO" id="GO:0016705">
    <property type="term" value="F:oxidoreductase activity, acting on paired donors, with incorporation or reduction of molecular oxygen"/>
    <property type="evidence" value="ECO:0007669"/>
    <property type="project" value="UniProtKB-ARBA"/>
</dbReference>
<dbReference type="InterPro" id="IPR005805">
    <property type="entry name" value="Rieske_Fe-S_prot_C"/>
</dbReference>
<dbReference type="GO" id="GO:0051537">
    <property type="term" value="F:2 iron, 2 sulfur cluster binding"/>
    <property type="evidence" value="ECO:0007669"/>
    <property type="project" value="UniProtKB-KW"/>
</dbReference>
<evidence type="ECO:0000256" key="1">
    <source>
        <dbReference type="ARBA" id="ARBA00002494"/>
    </source>
</evidence>
<keyword evidence="7" id="KW-1015">Disulfide bond</keyword>
<evidence type="ECO:0000256" key="6">
    <source>
        <dbReference type="ARBA" id="ARBA00023014"/>
    </source>
</evidence>
<dbReference type="InterPro" id="IPR006311">
    <property type="entry name" value="TAT_signal"/>
</dbReference>
<dbReference type="InterPro" id="IPR014349">
    <property type="entry name" value="Rieske_Fe-S_prot"/>
</dbReference>
<evidence type="ECO:0000259" key="10">
    <source>
        <dbReference type="PROSITE" id="PS51296"/>
    </source>
</evidence>
<keyword evidence="5" id="KW-0408">Iron</keyword>
<dbReference type="EMBL" id="FNDJ01000021">
    <property type="protein sequence ID" value="SDL04633.1"/>
    <property type="molecule type" value="Genomic_DNA"/>
</dbReference>
<evidence type="ECO:0000256" key="2">
    <source>
        <dbReference type="ARBA" id="ARBA00015816"/>
    </source>
</evidence>
<evidence type="ECO:0000313" key="12">
    <source>
        <dbReference type="Proteomes" id="UP000199202"/>
    </source>
</evidence>
<accession>A0A1G9GWH9</accession>
<dbReference type="Gene3D" id="2.102.10.10">
    <property type="entry name" value="Rieske [2Fe-2S] iron-sulphur domain"/>
    <property type="match status" value="1"/>
</dbReference>
<comment type="function">
    <text evidence="1">Iron-sulfur subunit of the cytochrome bc1 complex, an essential component of the respiratory electron transport chain required for ATP synthesis. The bc1 complex catalyzes the oxidation of menaquinol and the reduction of cytochrome c in the respiratory chain. The bc1 complex operates through a Q-cycle mechanism that couples electron transfer to generation of the proton gradient that drives ATP synthesis.</text>
</comment>
<dbReference type="PANTHER" id="PTHR10134">
    <property type="entry name" value="CYTOCHROME B-C1 COMPLEX SUBUNIT RIESKE, MITOCHONDRIAL"/>
    <property type="match status" value="1"/>
</dbReference>
<evidence type="ECO:0000256" key="5">
    <source>
        <dbReference type="ARBA" id="ARBA00023004"/>
    </source>
</evidence>
<dbReference type="STRING" id="633440.SAMN05421869_121155"/>
<evidence type="ECO:0000313" key="11">
    <source>
        <dbReference type="EMBL" id="SDL04633.1"/>
    </source>
</evidence>
<keyword evidence="11" id="KW-0560">Oxidoreductase</keyword>
<reference evidence="11 12" key="1">
    <citation type="submission" date="2016-10" db="EMBL/GenBank/DDBJ databases">
        <authorList>
            <person name="de Groot N.N."/>
        </authorList>
    </citation>
    <scope>NUCLEOTIDE SEQUENCE [LARGE SCALE GENOMIC DNA]</scope>
    <source>
        <strain evidence="11 12">CGMCC 4.6533</strain>
    </source>
</reference>
<dbReference type="GO" id="GO:0051213">
    <property type="term" value="F:dioxygenase activity"/>
    <property type="evidence" value="ECO:0007669"/>
    <property type="project" value="UniProtKB-KW"/>
</dbReference>
<protein>
    <recommendedName>
        <fullName evidence="2">Cytochrome bc1 complex Rieske iron-sulfur subunit</fullName>
    </recommendedName>
    <alternativeName>
        <fullName evidence="8">Cytochrome bc1 reductase complex subunit QcrA</fullName>
    </alternativeName>
</protein>
<dbReference type="AlphaFoldDB" id="A0A1G9GWH9"/>
<evidence type="ECO:0000256" key="3">
    <source>
        <dbReference type="ARBA" id="ARBA00022714"/>
    </source>
</evidence>
<dbReference type="SUPFAM" id="SSF50022">
    <property type="entry name" value="ISP domain"/>
    <property type="match status" value="1"/>
</dbReference>
<keyword evidence="3" id="KW-0001">2Fe-2S</keyword>
<gene>
    <name evidence="11" type="ORF">SAMN05421869_121155</name>
</gene>
<proteinExistence type="predicted"/>
<dbReference type="InterPro" id="IPR036922">
    <property type="entry name" value="Rieske_2Fe-2S_sf"/>
</dbReference>
<keyword evidence="6" id="KW-0411">Iron-sulfur</keyword>
<dbReference type="CDD" id="cd03467">
    <property type="entry name" value="Rieske"/>
    <property type="match status" value="1"/>
</dbReference>
<name>A0A1G9GWH9_9ACTN</name>
<feature type="domain" description="Rieske" evidence="10">
    <location>
        <begin position="52"/>
        <end position="144"/>
    </location>
</feature>
<dbReference type="PRINTS" id="PR00162">
    <property type="entry name" value="RIESKE"/>
</dbReference>
<dbReference type="PROSITE" id="PS51296">
    <property type="entry name" value="RIESKE"/>
    <property type="match status" value="1"/>
</dbReference>
<comment type="cofactor">
    <cofactor evidence="9">
        <name>[2Fe-2S] cluster</name>
        <dbReference type="ChEBI" id="CHEBI:190135"/>
    </cofactor>
</comment>
<keyword evidence="11" id="KW-0223">Dioxygenase</keyword>
<sequence>MTVTERGGAMPADGSYGRRELLGAAAGVAVCGVALAGCGTGDAKAQPNIKGKVIAKVADVPVGGGKLVKDLNVIVTQPTQGVYKAFSAACTHKGCTVSTPRDNVLRCPCHGSEFAADSGKALKGPASAPLASFQVRAEGDGIVVV</sequence>
<dbReference type="InterPro" id="IPR017941">
    <property type="entry name" value="Rieske_2Fe-2S"/>
</dbReference>
<dbReference type="Proteomes" id="UP000199202">
    <property type="component" value="Unassembled WGS sequence"/>
</dbReference>
<evidence type="ECO:0000256" key="8">
    <source>
        <dbReference type="ARBA" id="ARBA00029586"/>
    </source>
</evidence>
<dbReference type="PROSITE" id="PS51318">
    <property type="entry name" value="TAT"/>
    <property type="match status" value="1"/>
</dbReference>